<protein>
    <submittedName>
        <fullName evidence="4">ABC transporter ATP-binding protein</fullName>
    </submittedName>
</protein>
<evidence type="ECO:0000256" key="1">
    <source>
        <dbReference type="ARBA" id="ARBA00022741"/>
    </source>
</evidence>
<accession>A0A7T7M9T4</accession>
<keyword evidence="1" id="KW-0547">Nucleotide-binding</keyword>
<dbReference type="GO" id="GO:0016887">
    <property type="term" value="F:ATP hydrolysis activity"/>
    <property type="evidence" value="ECO:0007669"/>
    <property type="project" value="InterPro"/>
</dbReference>
<dbReference type="PANTHER" id="PTHR42794:SF2">
    <property type="entry name" value="ABC TRANSPORTER ATP-BINDING PROTEIN"/>
    <property type="match status" value="1"/>
</dbReference>
<evidence type="ECO:0000259" key="3">
    <source>
        <dbReference type="PROSITE" id="PS50893"/>
    </source>
</evidence>
<evidence type="ECO:0000313" key="5">
    <source>
        <dbReference type="Proteomes" id="UP000595895"/>
    </source>
</evidence>
<dbReference type="InterPro" id="IPR017871">
    <property type="entry name" value="ABC_transporter-like_CS"/>
</dbReference>
<dbReference type="PROSITE" id="PS50893">
    <property type="entry name" value="ABC_TRANSPORTER_2"/>
    <property type="match status" value="1"/>
</dbReference>
<proteinExistence type="predicted"/>
<sequence>MSLDVEYLHFAYGKRAVLKGVDASWQTGQVVGLLGPNGSGKSTLVTCLAQLRRYAGSVTFAGRRGRELCGVTGYMPQGLPGDAALTALESVLTASRRGLSWRTSRADIALAWEALEELGVAALGDRPLGHLSGGQRQLVALAQTLVRRPELLLLDEPTSALDLHRQVSVLSHVRRICRRDPSCLAVVALHDLNLAARFCDRLAVLAGGQILAEGTPVEVLRPEVLEQVYGLRVRIVPDGEHVMVAPEVE</sequence>
<dbReference type="PROSITE" id="PS00211">
    <property type="entry name" value="ABC_TRANSPORTER_1"/>
    <property type="match status" value="1"/>
</dbReference>
<keyword evidence="2 4" id="KW-0067">ATP-binding</keyword>
<dbReference type="InterPro" id="IPR003439">
    <property type="entry name" value="ABC_transporter-like_ATP-bd"/>
</dbReference>
<gene>
    <name evidence="4" type="ORF">JG540_00860</name>
</gene>
<dbReference type="CDD" id="cd03214">
    <property type="entry name" value="ABC_Iron-Siderophores_B12_Hemin"/>
    <property type="match status" value="1"/>
</dbReference>
<dbReference type="Gene3D" id="3.40.50.300">
    <property type="entry name" value="P-loop containing nucleotide triphosphate hydrolases"/>
    <property type="match status" value="1"/>
</dbReference>
<dbReference type="KEGG" id="awe:JG540_00860"/>
<keyword evidence="5" id="KW-1185">Reference proteome</keyword>
<dbReference type="InterPro" id="IPR027417">
    <property type="entry name" value="P-loop_NTPase"/>
</dbReference>
<name>A0A7T7M9T4_9ACTO</name>
<dbReference type="InterPro" id="IPR003593">
    <property type="entry name" value="AAA+_ATPase"/>
</dbReference>
<dbReference type="SMART" id="SM00382">
    <property type="entry name" value="AAA"/>
    <property type="match status" value="1"/>
</dbReference>
<feature type="domain" description="ABC transporter" evidence="3">
    <location>
        <begin position="3"/>
        <end position="232"/>
    </location>
</feature>
<dbReference type="SUPFAM" id="SSF52540">
    <property type="entry name" value="P-loop containing nucleoside triphosphate hydrolases"/>
    <property type="match status" value="1"/>
</dbReference>
<dbReference type="EMBL" id="CP066802">
    <property type="protein sequence ID" value="QQM67492.1"/>
    <property type="molecule type" value="Genomic_DNA"/>
</dbReference>
<dbReference type="Pfam" id="PF00005">
    <property type="entry name" value="ABC_tran"/>
    <property type="match status" value="1"/>
</dbReference>
<dbReference type="PANTHER" id="PTHR42794">
    <property type="entry name" value="HEMIN IMPORT ATP-BINDING PROTEIN HMUV"/>
    <property type="match status" value="1"/>
</dbReference>
<reference evidence="4 5" key="1">
    <citation type="submission" date="2020-12" db="EMBL/GenBank/DDBJ databases">
        <authorList>
            <person name="Zhou J."/>
        </authorList>
    </citation>
    <scope>NUCLEOTIDE SEQUENCE [LARGE SCALE GENOMIC DNA]</scope>
    <source>
        <strain evidence="4 5">CCUG 61299</strain>
    </source>
</reference>
<evidence type="ECO:0000256" key="2">
    <source>
        <dbReference type="ARBA" id="ARBA00022840"/>
    </source>
</evidence>
<evidence type="ECO:0000313" key="4">
    <source>
        <dbReference type="EMBL" id="QQM67492.1"/>
    </source>
</evidence>
<organism evidence="4 5">
    <name type="scientific">Actinomyces weissii</name>
    <dbReference type="NCBI Taxonomy" id="675090"/>
    <lineage>
        <taxon>Bacteria</taxon>
        <taxon>Bacillati</taxon>
        <taxon>Actinomycetota</taxon>
        <taxon>Actinomycetes</taxon>
        <taxon>Actinomycetales</taxon>
        <taxon>Actinomycetaceae</taxon>
        <taxon>Actinomyces</taxon>
    </lineage>
</organism>
<dbReference type="GO" id="GO:0005524">
    <property type="term" value="F:ATP binding"/>
    <property type="evidence" value="ECO:0007669"/>
    <property type="project" value="UniProtKB-KW"/>
</dbReference>
<dbReference type="AlphaFoldDB" id="A0A7T7M9T4"/>
<dbReference type="Proteomes" id="UP000595895">
    <property type="component" value="Chromosome"/>
</dbReference>